<evidence type="ECO:0000259" key="8">
    <source>
        <dbReference type="Pfam" id="PF06429"/>
    </source>
</evidence>
<dbReference type="Proteomes" id="UP000011728">
    <property type="component" value="Chromosome"/>
</dbReference>
<feature type="domain" description="Flagellar hook-associated protein FlgK helical" evidence="9">
    <location>
        <begin position="102"/>
        <end position="299"/>
    </location>
</feature>
<organism evidence="10 11">
    <name type="scientific">Clostridium saccharoperbutylacetonicum N1-4(HMT)</name>
    <dbReference type="NCBI Taxonomy" id="931276"/>
    <lineage>
        <taxon>Bacteria</taxon>
        <taxon>Bacillati</taxon>
        <taxon>Bacillota</taxon>
        <taxon>Clostridia</taxon>
        <taxon>Eubacteriales</taxon>
        <taxon>Clostridiaceae</taxon>
        <taxon>Clostridium</taxon>
    </lineage>
</organism>
<dbReference type="InterPro" id="IPR001444">
    <property type="entry name" value="Flag_bb_rod_N"/>
</dbReference>
<keyword evidence="11" id="KW-1185">Reference proteome</keyword>
<evidence type="ECO:0000313" key="11">
    <source>
        <dbReference type="Proteomes" id="UP000011728"/>
    </source>
</evidence>
<dbReference type="eggNOG" id="COG1256">
    <property type="taxonomic scope" value="Bacteria"/>
</dbReference>
<dbReference type="GO" id="GO:0009424">
    <property type="term" value="C:bacterial-type flagellum hook"/>
    <property type="evidence" value="ECO:0007669"/>
    <property type="project" value="InterPro"/>
</dbReference>
<dbReference type="PATRIC" id="fig|931276.5.peg.4616"/>
<evidence type="ECO:0000259" key="9">
    <source>
        <dbReference type="Pfam" id="PF22638"/>
    </source>
</evidence>
<dbReference type="AlphaFoldDB" id="M1MQ68"/>
<dbReference type="GO" id="GO:0044780">
    <property type="term" value="P:bacterial-type flagellum assembly"/>
    <property type="evidence" value="ECO:0007669"/>
    <property type="project" value="InterPro"/>
</dbReference>
<evidence type="ECO:0000256" key="2">
    <source>
        <dbReference type="ARBA" id="ARBA00004613"/>
    </source>
</evidence>
<evidence type="ECO:0000256" key="4">
    <source>
        <dbReference type="ARBA" id="ARBA00016244"/>
    </source>
</evidence>
<dbReference type="HOGENOM" id="CLU_012762_1_1_9"/>
<protein>
    <recommendedName>
        <fullName evidence="4">Flagellar hook-associated protein 1</fullName>
    </recommendedName>
</protein>
<dbReference type="Pfam" id="PF22638">
    <property type="entry name" value="FlgK_D1"/>
    <property type="match status" value="1"/>
</dbReference>
<dbReference type="Pfam" id="PF06429">
    <property type="entry name" value="Flg_bbr_C"/>
    <property type="match status" value="1"/>
</dbReference>
<gene>
    <name evidence="10" type="primary">flgK</name>
    <name evidence="10" type="ORF">Cspa_c45800</name>
</gene>
<keyword evidence="5" id="KW-0964">Secreted</keyword>
<keyword evidence="6" id="KW-0975">Bacterial flagellum</keyword>
<dbReference type="Pfam" id="PF00460">
    <property type="entry name" value="Flg_bb_rod"/>
    <property type="match status" value="1"/>
</dbReference>
<accession>M1MQ68</accession>
<evidence type="ECO:0000313" key="10">
    <source>
        <dbReference type="EMBL" id="AGF58333.1"/>
    </source>
</evidence>
<dbReference type="GO" id="GO:0005576">
    <property type="term" value="C:extracellular region"/>
    <property type="evidence" value="ECO:0007669"/>
    <property type="project" value="UniProtKB-SubCell"/>
</dbReference>
<keyword evidence="10" id="KW-0282">Flagellum</keyword>
<keyword evidence="10" id="KW-0969">Cilium</keyword>
<dbReference type="PANTHER" id="PTHR30033:SF1">
    <property type="entry name" value="FLAGELLAR HOOK-ASSOCIATED PROTEIN 1"/>
    <property type="match status" value="1"/>
</dbReference>
<dbReference type="PANTHER" id="PTHR30033">
    <property type="entry name" value="FLAGELLAR HOOK-ASSOCIATED PROTEIN 1"/>
    <property type="match status" value="1"/>
</dbReference>
<feature type="domain" description="Flagellar basal body rod protein N-terminal" evidence="7">
    <location>
        <begin position="10"/>
        <end position="37"/>
    </location>
</feature>
<evidence type="ECO:0000256" key="6">
    <source>
        <dbReference type="ARBA" id="ARBA00023143"/>
    </source>
</evidence>
<sequence length="618" mass="65806">MSGLFDTFTIAKRGLNVQQGNINTTSHNISNASTTGYSRQRAVIQTTRPFGGMSRFDSCSAGQVGTGAEIKTIERIRDVFKDYQVRTQRTANGALSEKNSYLTQVEDILNETSDTGVQQALSDFYAKFQTLSLDPTKSSNRTVALQQAQTLAGALNTRYTELETKKNDIQTTLGSDVTDINSMLDQVNELNKQIAGVSAVGMTPNDLMDKRDNLLDELSEKFGISTKREKYEAVDITTTLGSNTVNFVDGNDFTGANCNRLSYVTGTSLDTTTNPAAPTLTVSYAVMGDTTNIKTITITGSAATDATQLDTIGKGLMQNRILVGDQNGLVQDVSTNANDLNGLSAYSAAGNATITLSNFNTNSANVIFDIKTGEVGGKQTVQTTIQNSMNQLDKLAAGLAYTVNAIQTGTDGTATSPLTNKDAIFVTKATNGTAGVTDTGINAKNITVNSVLQTDPSKLNCGLTDADTSGEHAGTRALAIASLKNVKMDLNKIDVTSTSTRNDFFNRTSAAGGNSGVTFKSTTELCDLNGNSTGTTMDNYYKSLISDLATVTKGVASDLANSETQLETYENDRLSESGVSIDEETTNLIQYQHAYQANAKVISTVSELLDVVINGLMK</sequence>
<dbReference type="InterPro" id="IPR010930">
    <property type="entry name" value="Flg_bb/hook_C_dom"/>
</dbReference>
<evidence type="ECO:0000259" key="7">
    <source>
        <dbReference type="Pfam" id="PF00460"/>
    </source>
</evidence>
<dbReference type="GO" id="GO:0005198">
    <property type="term" value="F:structural molecule activity"/>
    <property type="evidence" value="ECO:0007669"/>
    <property type="project" value="InterPro"/>
</dbReference>
<reference evidence="10 11" key="1">
    <citation type="submission" date="2013-02" db="EMBL/GenBank/DDBJ databases">
        <title>Genome sequence of Clostridium saccharoperbutylacetonicum N1-4(HMT).</title>
        <authorList>
            <person name="Poehlein A."/>
            <person name="Daniel R."/>
        </authorList>
    </citation>
    <scope>NUCLEOTIDE SEQUENCE [LARGE SCALE GENOMIC DNA]</scope>
    <source>
        <strain evidence="11">N1-4(HMT)</strain>
    </source>
</reference>
<keyword evidence="10" id="KW-0966">Cell projection</keyword>
<dbReference type="EMBL" id="CP004121">
    <property type="protein sequence ID" value="AGF58333.1"/>
    <property type="molecule type" value="Genomic_DNA"/>
</dbReference>
<comment type="similarity">
    <text evidence="3">Belongs to the flagella basal body rod proteins family.</text>
</comment>
<proteinExistence type="inferred from homology"/>
<dbReference type="NCBIfam" id="TIGR02492">
    <property type="entry name" value="flgK_ends"/>
    <property type="match status" value="1"/>
</dbReference>
<evidence type="ECO:0000256" key="5">
    <source>
        <dbReference type="ARBA" id="ARBA00022525"/>
    </source>
</evidence>
<dbReference type="SUPFAM" id="SSF64518">
    <property type="entry name" value="Phase 1 flagellin"/>
    <property type="match status" value="2"/>
</dbReference>
<dbReference type="InterPro" id="IPR053927">
    <property type="entry name" value="FlgK_helical"/>
</dbReference>
<dbReference type="RefSeq" id="WP_015394644.1">
    <property type="nucleotide sequence ID" value="NC_020291.1"/>
</dbReference>
<dbReference type="STRING" id="36745.CLSAP_43510"/>
<dbReference type="KEGG" id="csr:Cspa_c45800"/>
<dbReference type="OrthoDB" id="9802553at2"/>
<evidence type="ECO:0000256" key="1">
    <source>
        <dbReference type="ARBA" id="ARBA00004365"/>
    </source>
</evidence>
<dbReference type="PRINTS" id="PR01005">
    <property type="entry name" value="FLGHOOKAP1"/>
</dbReference>
<dbReference type="InterPro" id="IPR002371">
    <property type="entry name" value="FlgK"/>
</dbReference>
<comment type="subcellular location">
    <subcellularLocation>
        <location evidence="1">Bacterial flagellum</location>
    </subcellularLocation>
    <subcellularLocation>
        <location evidence="2">Secreted</location>
    </subcellularLocation>
</comment>
<name>M1MQ68_9CLOT</name>
<evidence type="ECO:0000256" key="3">
    <source>
        <dbReference type="ARBA" id="ARBA00009677"/>
    </source>
</evidence>
<feature type="domain" description="Flagellar basal-body/hook protein C-terminal" evidence="8">
    <location>
        <begin position="573"/>
        <end position="614"/>
    </location>
</feature>